<dbReference type="PANTHER" id="PTHR43646">
    <property type="entry name" value="GLYCOSYLTRANSFERASE"/>
    <property type="match status" value="1"/>
</dbReference>
<dbReference type="AlphaFoldDB" id="A0A419F8X6"/>
<protein>
    <submittedName>
        <fullName evidence="7">DUF2064 domain-containing protein</fullName>
    </submittedName>
</protein>
<proteinExistence type="predicted"/>
<gene>
    <name evidence="7" type="ORF">C4532_01290</name>
</gene>
<dbReference type="NCBIfam" id="TIGR04283">
    <property type="entry name" value="glyco_like_mftF"/>
    <property type="match status" value="1"/>
</dbReference>
<dbReference type="InterPro" id="IPR029044">
    <property type="entry name" value="Nucleotide-diphossugar_trans"/>
</dbReference>
<evidence type="ECO:0000256" key="4">
    <source>
        <dbReference type="ARBA" id="ARBA00022679"/>
    </source>
</evidence>
<dbReference type="InterPro" id="IPR001173">
    <property type="entry name" value="Glyco_trans_2-like"/>
</dbReference>
<comment type="caution">
    <text evidence="7">The sequence shown here is derived from an EMBL/GenBank/DDBJ whole genome shotgun (WGS) entry which is preliminary data.</text>
</comment>
<dbReference type="Pfam" id="PF09837">
    <property type="entry name" value="DUF2064"/>
    <property type="match status" value="1"/>
</dbReference>
<evidence type="ECO:0000256" key="1">
    <source>
        <dbReference type="ARBA" id="ARBA00004236"/>
    </source>
</evidence>
<dbReference type="InterPro" id="IPR026461">
    <property type="entry name" value="Trfase_2_rSAM/seldom_assoc"/>
</dbReference>
<evidence type="ECO:0000256" key="2">
    <source>
        <dbReference type="ARBA" id="ARBA00022475"/>
    </source>
</evidence>
<dbReference type="InterPro" id="IPR018641">
    <property type="entry name" value="Trfase_1_rSAM/seldom-assoc"/>
</dbReference>
<dbReference type="NCBIfam" id="TIGR04282">
    <property type="entry name" value="glyco_like_cofC"/>
    <property type="match status" value="1"/>
</dbReference>
<dbReference type="Proteomes" id="UP000285961">
    <property type="component" value="Unassembled WGS sequence"/>
</dbReference>
<keyword evidence="3" id="KW-0328">Glycosyltransferase</keyword>
<dbReference type="SUPFAM" id="SSF53448">
    <property type="entry name" value="Nucleotide-diphospho-sugar transferases"/>
    <property type="match status" value="2"/>
</dbReference>
<dbReference type="GO" id="GO:0016757">
    <property type="term" value="F:glycosyltransferase activity"/>
    <property type="evidence" value="ECO:0007669"/>
    <property type="project" value="UniProtKB-KW"/>
</dbReference>
<dbReference type="Gene3D" id="3.90.550.10">
    <property type="entry name" value="Spore Coat Polysaccharide Biosynthesis Protein SpsA, Chain A"/>
    <property type="match status" value="2"/>
</dbReference>
<feature type="domain" description="Glycosyltransferase 2-like" evidence="6">
    <location>
        <begin position="222"/>
        <end position="340"/>
    </location>
</feature>
<dbReference type="Pfam" id="PF00535">
    <property type="entry name" value="Glycos_transf_2"/>
    <property type="match status" value="1"/>
</dbReference>
<dbReference type="EMBL" id="QZKI01000008">
    <property type="protein sequence ID" value="RJP75059.1"/>
    <property type="molecule type" value="Genomic_DNA"/>
</dbReference>
<evidence type="ECO:0000256" key="3">
    <source>
        <dbReference type="ARBA" id="ARBA00022676"/>
    </source>
</evidence>
<accession>A0A419F8X6</accession>
<sequence length="452" mass="49412">MRGASVKDPRRLIVFARYPIPGETKTRLMPALGPHGAAELQQRMTEHAMARAREFMTASSIPVVVYYEGGTPRLMRQWLGRGVSYRRQASDDLGSRMARTFVEVFTSGASRAVMVGTDCPGLTPAHLGEAFDALERSDLVLGPASDGGYYLIGLKRMAGQLFGGVPWGTGAVLDRTLRIASDLGLSTKLVGTLDDVDRPEDLAVWEREAERARSHISSMRISVIIPALNEAATIAATLRSVQGASGVEVVVADGGSSDETVEIARRFDVKLCSCQAGKAQQMNAGAAEATGDVLLFLHADTRLPDEFAQSVREALSRPGIAGGAFELRIDSPRRGLRLIERVVNWRSKALQMPYGDQALFLSAALFRAMGGFPEIPIMEDFEFMRRLRKHGEIVIIPAPVCTSARRWLALGPLRTTLMNQVVIAAYYAGFSLRWLARWYDRECVSAQPGTSR</sequence>
<dbReference type="PANTHER" id="PTHR43646:SF2">
    <property type="entry name" value="GLYCOSYLTRANSFERASE 2-LIKE DOMAIN-CONTAINING PROTEIN"/>
    <property type="match status" value="1"/>
</dbReference>
<keyword evidence="5" id="KW-0472">Membrane</keyword>
<evidence type="ECO:0000259" key="6">
    <source>
        <dbReference type="Pfam" id="PF00535"/>
    </source>
</evidence>
<organism evidence="7 8">
    <name type="scientific">Candidatus Abyssobacteria bacterium SURF_17</name>
    <dbReference type="NCBI Taxonomy" id="2093361"/>
    <lineage>
        <taxon>Bacteria</taxon>
        <taxon>Pseudomonadati</taxon>
        <taxon>Candidatus Hydrogenedentota</taxon>
        <taxon>Candidatus Abyssobacteria</taxon>
    </lineage>
</organism>
<keyword evidence="2" id="KW-1003">Cell membrane</keyword>
<name>A0A419F8X6_9BACT</name>
<evidence type="ECO:0000313" key="7">
    <source>
        <dbReference type="EMBL" id="RJP75059.1"/>
    </source>
</evidence>
<keyword evidence="4" id="KW-0808">Transferase</keyword>
<reference evidence="7 8" key="1">
    <citation type="journal article" date="2017" name="ISME J.">
        <title>Energy and carbon metabolisms in a deep terrestrial subsurface fluid microbial community.</title>
        <authorList>
            <person name="Momper L."/>
            <person name="Jungbluth S.P."/>
            <person name="Lee M.D."/>
            <person name="Amend J.P."/>
        </authorList>
    </citation>
    <scope>NUCLEOTIDE SEQUENCE [LARGE SCALE GENOMIC DNA]</scope>
    <source>
        <strain evidence="7">SURF_17</strain>
    </source>
</reference>
<dbReference type="CDD" id="cd02522">
    <property type="entry name" value="GT_2_like_a"/>
    <property type="match status" value="1"/>
</dbReference>
<evidence type="ECO:0000256" key="5">
    <source>
        <dbReference type="ARBA" id="ARBA00023136"/>
    </source>
</evidence>
<comment type="subcellular location">
    <subcellularLocation>
        <location evidence="1">Cell membrane</location>
    </subcellularLocation>
</comment>
<dbReference type="GO" id="GO:0005886">
    <property type="term" value="C:plasma membrane"/>
    <property type="evidence" value="ECO:0007669"/>
    <property type="project" value="UniProtKB-SubCell"/>
</dbReference>
<evidence type="ECO:0000313" key="8">
    <source>
        <dbReference type="Proteomes" id="UP000285961"/>
    </source>
</evidence>